<feature type="compositionally biased region" description="Basic and acidic residues" evidence="1">
    <location>
        <begin position="30"/>
        <end position="39"/>
    </location>
</feature>
<organism evidence="2 3">
    <name type="scientific">Patagioenas fasciata monilis</name>
    <dbReference type="NCBI Taxonomy" id="372326"/>
    <lineage>
        <taxon>Eukaryota</taxon>
        <taxon>Metazoa</taxon>
        <taxon>Chordata</taxon>
        <taxon>Craniata</taxon>
        <taxon>Vertebrata</taxon>
        <taxon>Euteleostomi</taxon>
        <taxon>Archelosauria</taxon>
        <taxon>Archosauria</taxon>
        <taxon>Dinosauria</taxon>
        <taxon>Saurischia</taxon>
        <taxon>Theropoda</taxon>
        <taxon>Coelurosauria</taxon>
        <taxon>Aves</taxon>
        <taxon>Neognathae</taxon>
        <taxon>Neoaves</taxon>
        <taxon>Columbimorphae</taxon>
        <taxon>Columbiformes</taxon>
        <taxon>Columbidae</taxon>
        <taxon>Patagioenas</taxon>
    </lineage>
</organism>
<proteinExistence type="predicted"/>
<dbReference type="AlphaFoldDB" id="A0A1V4JYD0"/>
<dbReference type="Proteomes" id="UP000190648">
    <property type="component" value="Unassembled WGS sequence"/>
</dbReference>
<feature type="region of interest" description="Disordered" evidence="1">
    <location>
        <begin position="27"/>
        <end position="46"/>
    </location>
</feature>
<protein>
    <submittedName>
        <fullName evidence="2">Uncharacterized protein</fullName>
    </submittedName>
</protein>
<name>A0A1V4JYD0_PATFA</name>
<evidence type="ECO:0000313" key="3">
    <source>
        <dbReference type="Proteomes" id="UP000190648"/>
    </source>
</evidence>
<dbReference type="EMBL" id="LSYS01005497">
    <property type="protein sequence ID" value="OPJ77208.1"/>
    <property type="molecule type" value="Genomic_DNA"/>
</dbReference>
<keyword evidence="3" id="KW-1185">Reference proteome</keyword>
<accession>A0A1V4JYD0</accession>
<reference evidence="2 3" key="1">
    <citation type="submission" date="2016-02" db="EMBL/GenBank/DDBJ databases">
        <title>Band-tailed pigeon sequencing and assembly.</title>
        <authorList>
            <person name="Soares A.E."/>
            <person name="Novak B.J."/>
            <person name="Rice E.S."/>
            <person name="O'Connell B."/>
            <person name="Chang D."/>
            <person name="Weber S."/>
            <person name="Shapiro B."/>
        </authorList>
    </citation>
    <scope>NUCLEOTIDE SEQUENCE [LARGE SCALE GENOMIC DNA]</scope>
    <source>
        <strain evidence="2">BTP2013</strain>
        <tissue evidence="2">Blood</tissue>
    </source>
</reference>
<comment type="caution">
    <text evidence="2">The sequence shown here is derived from an EMBL/GenBank/DDBJ whole genome shotgun (WGS) entry which is preliminary data.</text>
</comment>
<gene>
    <name evidence="2" type="ORF">AV530_007588</name>
</gene>
<evidence type="ECO:0000313" key="2">
    <source>
        <dbReference type="EMBL" id="OPJ77208.1"/>
    </source>
</evidence>
<evidence type="ECO:0000256" key="1">
    <source>
        <dbReference type="SAM" id="MobiDB-lite"/>
    </source>
</evidence>
<sequence length="83" mass="9006">MKIFHPEDADVDVACDVRCELVMSKAASTQDERVNHSEEDSAQPSTALFWGATIAATSTSDTESDENNGSSMKCSWFPAFGRS</sequence>